<proteinExistence type="inferred from homology"/>
<evidence type="ECO:0000256" key="4">
    <source>
        <dbReference type="ARBA" id="ARBA00022980"/>
    </source>
</evidence>
<evidence type="ECO:0000313" key="9">
    <source>
        <dbReference type="Proteomes" id="UP000824044"/>
    </source>
</evidence>
<dbReference type="SUPFAM" id="SSF56808">
    <property type="entry name" value="Ribosomal protein L1"/>
    <property type="match status" value="1"/>
</dbReference>
<keyword evidence="2" id="KW-0678">Repressor</keyword>
<organism evidence="8 9">
    <name type="scientific">Candidatus Gallimonas intestinigallinarum</name>
    <dbReference type="NCBI Taxonomy" id="2838604"/>
    <lineage>
        <taxon>Bacteria</taxon>
        <taxon>Bacillati</taxon>
        <taxon>Bacillota</taxon>
        <taxon>Clostridia</taxon>
        <taxon>Candidatus Gallimonas</taxon>
    </lineage>
</organism>
<evidence type="ECO:0000256" key="2">
    <source>
        <dbReference type="ARBA" id="ARBA00022491"/>
    </source>
</evidence>
<dbReference type="InterPro" id="IPR028364">
    <property type="entry name" value="Ribosomal_uL1/biogenesis"/>
</dbReference>
<dbReference type="EMBL" id="DXBS01000017">
    <property type="protein sequence ID" value="HIZ23989.1"/>
    <property type="molecule type" value="Genomic_DNA"/>
</dbReference>
<evidence type="ECO:0000256" key="1">
    <source>
        <dbReference type="ARBA" id="ARBA00010531"/>
    </source>
</evidence>
<gene>
    <name evidence="8" type="ORF">H9812_00720</name>
</gene>
<dbReference type="Gene3D" id="3.30.190.20">
    <property type="match status" value="1"/>
</dbReference>
<dbReference type="PANTHER" id="PTHR36427">
    <property type="entry name" value="54S RIBOSOMAL PROTEIN L1, MITOCHONDRIAL"/>
    <property type="match status" value="1"/>
</dbReference>
<comment type="caution">
    <text evidence="8">The sequence shown here is derived from an EMBL/GenBank/DDBJ whole genome shotgun (WGS) entry which is preliminary data.</text>
</comment>
<evidence type="ECO:0000256" key="7">
    <source>
        <dbReference type="ARBA" id="ARBA00035452"/>
    </source>
</evidence>
<keyword evidence="3" id="KW-0810">Translation regulation</keyword>
<keyword evidence="5" id="KW-0687">Ribonucleoprotein</keyword>
<keyword evidence="4 8" id="KW-0689">Ribosomal protein</keyword>
<dbReference type="GO" id="GO:0005840">
    <property type="term" value="C:ribosome"/>
    <property type="evidence" value="ECO:0007669"/>
    <property type="project" value="UniProtKB-KW"/>
</dbReference>
<evidence type="ECO:0000256" key="5">
    <source>
        <dbReference type="ARBA" id="ARBA00023274"/>
    </source>
</evidence>
<dbReference type="GO" id="GO:1990904">
    <property type="term" value="C:ribonucleoprotein complex"/>
    <property type="evidence" value="ECO:0007669"/>
    <property type="project" value="UniProtKB-KW"/>
</dbReference>
<sequence>CPIGKKSFGTEKILENFNALMDAIVRAKPAAAKGQYVKSVTLTSTMGPGVKVAYNKG</sequence>
<accession>A0A9D2DVZ0</accession>
<feature type="non-terminal residue" evidence="8">
    <location>
        <position position="1"/>
    </location>
</feature>
<dbReference type="Proteomes" id="UP000824044">
    <property type="component" value="Unassembled WGS sequence"/>
</dbReference>
<dbReference type="Pfam" id="PF00687">
    <property type="entry name" value="Ribosomal_L1"/>
    <property type="match status" value="1"/>
</dbReference>
<name>A0A9D2DVZ0_9FIRM</name>
<evidence type="ECO:0000256" key="3">
    <source>
        <dbReference type="ARBA" id="ARBA00022845"/>
    </source>
</evidence>
<protein>
    <recommendedName>
        <fullName evidence="6">Large ribosomal subunit protein uL1</fullName>
    </recommendedName>
    <alternativeName>
        <fullName evidence="7">50S ribosomal protein L1</fullName>
    </alternativeName>
</protein>
<dbReference type="PANTHER" id="PTHR36427:SF3">
    <property type="entry name" value="LARGE RIBOSOMAL SUBUNIT PROTEIN UL1M"/>
    <property type="match status" value="1"/>
</dbReference>
<evidence type="ECO:0000313" key="8">
    <source>
        <dbReference type="EMBL" id="HIZ23989.1"/>
    </source>
</evidence>
<dbReference type="GO" id="GO:0006417">
    <property type="term" value="P:regulation of translation"/>
    <property type="evidence" value="ECO:0007669"/>
    <property type="project" value="UniProtKB-KW"/>
</dbReference>
<reference evidence="8" key="2">
    <citation type="submission" date="2021-04" db="EMBL/GenBank/DDBJ databases">
        <authorList>
            <person name="Gilroy R."/>
        </authorList>
    </citation>
    <scope>NUCLEOTIDE SEQUENCE</scope>
    <source>
        <strain evidence="8">CHK33-5263</strain>
    </source>
</reference>
<reference evidence="8" key="1">
    <citation type="journal article" date="2021" name="PeerJ">
        <title>Extensive microbial diversity within the chicken gut microbiome revealed by metagenomics and culture.</title>
        <authorList>
            <person name="Gilroy R."/>
            <person name="Ravi A."/>
            <person name="Getino M."/>
            <person name="Pursley I."/>
            <person name="Horton D.L."/>
            <person name="Alikhan N.F."/>
            <person name="Baker D."/>
            <person name="Gharbi K."/>
            <person name="Hall N."/>
            <person name="Watson M."/>
            <person name="Adriaenssens E.M."/>
            <person name="Foster-Nyarko E."/>
            <person name="Jarju S."/>
            <person name="Secka A."/>
            <person name="Antonio M."/>
            <person name="Oren A."/>
            <person name="Chaudhuri R.R."/>
            <person name="La Ragione R."/>
            <person name="Hildebrand F."/>
            <person name="Pallen M.J."/>
        </authorList>
    </citation>
    <scope>NUCLEOTIDE SEQUENCE</scope>
    <source>
        <strain evidence="8">CHK33-5263</strain>
    </source>
</reference>
<evidence type="ECO:0000256" key="6">
    <source>
        <dbReference type="ARBA" id="ARBA00035241"/>
    </source>
</evidence>
<dbReference type="AlphaFoldDB" id="A0A9D2DVZ0"/>
<comment type="similarity">
    <text evidence="1">Belongs to the universal ribosomal protein uL1 family.</text>
</comment>
<dbReference type="InterPro" id="IPR023674">
    <property type="entry name" value="Ribosomal_uL1-like"/>
</dbReference>